<dbReference type="SUPFAM" id="SSF51905">
    <property type="entry name" value="FAD/NAD(P)-binding domain"/>
    <property type="match status" value="1"/>
</dbReference>
<dbReference type="Pfam" id="PF01494">
    <property type="entry name" value="FAD_binding_3"/>
    <property type="match status" value="2"/>
</dbReference>
<comment type="caution">
    <text evidence="6">The sequence shown here is derived from an EMBL/GenBank/DDBJ whole genome shotgun (WGS) entry which is preliminary data.</text>
</comment>
<reference evidence="6" key="1">
    <citation type="submission" date="2022-11" db="EMBL/GenBank/DDBJ databases">
        <title>Genome Sequence of Cubamyces cubensis.</title>
        <authorList>
            <person name="Buettner E."/>
        </authorList>
    </citation>
    <scope>NUCLEOTIDE SEQUENCE</scope>
    <source>
        <strain evidence="6">MPL-01</strain>
    </source>
</reference>
<dbReference type="PRINTS" id="PR00420">
    <property type="entry name" value="RNGMNOXGNASE"/>
</dbReference>
<evidence type="ECO:0000256" key="1">
    <source>
        <dbReference type="ARBA" id="ARBA00022630"/>
    </source>
</evidence>
<dbReference type="InterPro" id="IPR051104">
    <property type="entry name" value="FAD_monoxygenase"/>
</dbReference>
<dbReference type="InterPro" id="IPR036188">
    <property type="entry name" value="FAD/NAD-bd_sf"/>
</dbReference>
<feature type="compositionally biased region" description="Polar residues" evidence="4">
    <location>
        <begin position="422"/>
        <end position="431"/>
    </location>
</feature>
<sequence length="521" mass="57172">MSPTKLRIAICIQRLSGGGVGGLTCAVALSRCSDVHVDVYEAAAEFTEVGAGIGVWPRTWKILCSLGLADDLRKIAIVPPTDEPKVAFHFRKGDQASGVDFHTLVTPGGMLAFHRADFHAVLLRHLSSRCRTFTRKRLASYHQSTSSSHNPISLRFHDGTTATCDLLIGADGVKSATRRIFVEELSAAARTKGRGDIARRCLDAGSPKWSGTLAYRAIIPSDKLRLLLPNHRVLENPMVYFGKNTVMPPSTQQLTVYPIARGKLINFAAMRARYDREYTTFDQPWVQDAPLDELLGDFEQWEPEVQALIKSIEKVNRWAIHTTLPLPSFVSGRVALLGDAAHAMMPYQGSGAGQAIEDAYVLSAVLSDPRTTRTTLERALHAYDAVRRPFALRVQESSRENGLLYTLNYPGLTFDSPHPGGTTRTPLSTTNSIPSPYHPSSHPHLQLGPGGVGSSGNSGSNSSQKTALHVPGQSQQADERKLAEIRARIQRNWKWAWETTVDADLQRALRMLSDTGPLRSV</sequence>
<dbReference type="PANTHER" id="PTHR46720">
    <property type="entry name" value="HYDROXYLASE, PUTATIVE (AFU_ORTHOLOGUE AFUA_3G01460)-RELATED"/>
    <property type="match status" value="1"/>
</dbReference>
<feature type="region of interest" description="Disordered" evidence="4">
    <location>
        <begin position="414"/>
        <end position="479"/>
    </location>
</feature>
<dbReference type="PANTHER" id="PTHR46720:SF3">
    <property type="entry name" value="FAD-BINDING DOMAIN-CONTAINING PROTEIN-RELATED"/>
    <property type="match status" value="1"/>
</dbReference>
<accession>A0AAD7X755</accession>
<dbReference type="Gene3D" id="3.50.50.60">
    <property type="entry name" value="FAD/NAD(P)-binding domain"/>
    <property type="match status" value="1"/>
</dbReference>
<dbReference type="GO" id="GO:0044550">
    <property type="term" value="P:secondary metabolite biosynthetic process"/>
    <property type="evidence" value="ECO:0007669"/>
    <property type="project" value="TreeGrafter"/>
</dbReference>
<gene>
    <name evidence="6" type="ORF">ONZ51_g10018</name>
</gene>
<keyword evidence="2" id="KW-0274">FAD</keyword>
<protein>
    <recommendedName>
        <fullName evidence="5">FAD-binding domain-containing protein</fullName>
    </recommendedName>
</protein>
<evidence type="ECO:0000256" key="4">
    <source>
        <dbReference type="SAM" id="MobiDB-lite"/>
    </source>
</evidence>
<name>A0AAD7X755_9APHY</name>
<dbReference type="Proteomes" id="UP001215151">
    <property type="component" value="Unassembled WGS sequence"/>
</dbReference>
<dbReference type="GO" id="GO:0016491">
    <property type="term" value="F:oxidoreductase activity"/>
    <property type="evidence" value="ECO:0007669"/>
    <property type="project" value="UniProtKB-KW"/>
</dbReference>
<dbReference type="EMBL" id="JAPEVG010000371">
    <property type="protein sequence ID" value="KAJ8463800.1"/>
    <property type="molecule type" value="Genomic_DNA"/>
</dbReference>
<evidence type="ECO:0000256" key="3">
    <source>
        <dbReference type="ARBA" id="ARBA00023002"/>
    </source>
</evidence>
<dbReference type="GO" id="GO:0071949">
    <property type="term" value="F:FAD binding"/>
    <property type="evidence" value="ECO:0007669"/>
    <property type="project" value="InterPro"/>
</dbReference>
<feature type="domain" description="FAD-binding" evidence="5">
    <location>
        <begin position="17"/>
        <end position="179"/>
    </location>
</feature>
<keyword evidence="1" id="KW-0285">Flavoprotein</keyword>
<keyword evidence="3" id="KW-0560">Oxidoreductase</keyword>
<dbReference type="InterPro" id="IPR002938">
    <property type="entry name" value="FAD-bd"/>
</dbReference>
<organism evidence="6 7">
    <name type="scientific">Trametes cubensis</name>
    <dbReference type="NCBI Taxonomy" id="1111947"/>
    <lineage>
        <taxon>Eukaryota</taxon>
        <taxon>Fungi</taxon>
        <taxon>Dikarya</taxon>
        <taxon>Basidiomycota</taxon>
        <taxon>Agaricomycotina</taxon>
        <taxon>Agaricomycetes</taxon>
        <taxon>Polyporales</taxon>
        <taxon>Polyporaceae</taxon>
        <taxon>Trametes</taxon>
    </lineage>
</organism>
<evidence type="ECO:0000313" key="6">
    <source>
        <dbReference type="EMBL" id="KAJ8463800.1"/>
    </source>
</evidence>
<feature type="domain" description="FAD-binding" evidence="5">
    <location>
        <begin position="310"/>
        <end position="396"/>
    </location>
</feature>
<feature type="compositionally biased region" description="Low complexity" evidence="4">
    <location>
        <begin position="432"/>
        <end position="444"/>
    </location>
</feature>
<dbReference type="AlphaFoldDB" id="A0AAD7X755"/>
<keyword evidence="7" id="KW-1185">Reference proteome</keyword>
<dbReference type="SUPFAM" id="SSF54373">
    <property type="entry name" value="FAD-linked reductases, C-terminal domain"/>
    <property type="match status" value="1"/>
</dbReference>
<evidence type="ECO:0000256" key="2">
    <source>
        <dbReference type="ARBA" id="ARBA00022827"/>
    </source>
</evidence>
<evidence type="ECO:0000259" key="5">
    <source>
        <dbReference type="Pfam" id="PF01494"/>
    </source>
</evidence>
<evidence type="ECO:0000313" key="7">
    <source>
        <dbReference type="Proteomes" id="UP001215151"/>
    </source>
</evidence>
<proteinExistence type="predicted"/>